<sequence>MRKEVELEIINVIASMSSLCGADQIPDRKKSLSCFYHASVRLYLYLIMTTKWDFNSFRYTILVRFTSCHFLHCSYFDRYSWIQVHQGQSQMAKHMRSFWKEFRSTLHPYFSHVPLVG</sequence>
<dbReference type="EMBL" id="WOCE01000009">
    <property type="protein sequence ID" value="KAE9607499.1"/>
    <property type="molecule type" value="Genomic_DNA"/>
</dbReference>
<gene>
    <name evidence="1" type="ORF">Lalb_Chr09g0330691</name>
</gene>
<organism evidence="1 2">
    <name type="scientific">Lupinus albus</name>
    <name type="common">White lupine</name>
    <name type="synonym">Lupinus termis</name>
    <dbReference type="NCBI Taxonomy" id="3870"/>
    <lineage>
        <taxon>Eukaryota</taxon>
        <taxon>Viridiplantae</taxon>
        <taxon>Streptophyta</taxon>
        <taxon>Embryophyta</taxon>
        <taxon>Tracheophyta</taxon>
        <taxon>Spermatophyta</taxon>
        <taxon>Magnoliopsida</taxon>
        <taxon>eudicotyledons</taxon>
        <taxon>Gunneridae</taxon>
        <taxon>Pentapetalae</taxon>
        <taxon>rosids</taxon>
        <taxon>fabids</taxon>
        <taxon>Fabales</taxon>
        <taxon>Fabaceae</taxon>
        <taxon>Papilionoideae</taxon>
        <taxon>50 kb inversion clade</taxon>
        <taxon>genistoids sensu lato</taxon>
        <taxon>core genistoids</taxon>
        <taxon>Genisteae</taxon>
        <taxon>Lupinus</taxon>
    </lineage>
</organism>
<comment type="caution">
    <text evidence="1">The sequence shown here is derived from an EMBL/GenBank/DDBJ whole genome shotgun (WGS) entry which is preliminary data.</text>
</comment>
<proteinExistence type="predicted"/>
<evidence type="ECO:0000313" key="1">
    <source>
        <dbReference type="EMBL" id="KAE9607499.1"/>
    </source>
</evidence>
<keyword evidence="2" id="KW-1185">Reference proteome</keyword>
<reference evidence="2" key="1">
    <citation type="journal article" date="2020" name="Nat. Commun.">
        <title>Genome sequence of the cluster root forming white lupin.</title>
        <authorList>
            <person name="Hufnagel B."/>
            <person name="Marques A."/>
            <person name="Soriano A."/>
            <person name="Marques L."/>
            <person name="Divol F."/>
            <person name="Doumas P."/>
            <person name="Sallet E."/>
            <person name="Mancinotti D."/>
            <person name="Carrere S."/>
            <person name="Marande W."/>
            <person name="Arribat S."/>
            <person name="Keller J."/>
            <person name="Huneau C."/>
            <person name="Blein T."/>
            <person name="Aime D."/>
            <person name="Laguerre M."/>
            <person name="Taylor J."/>
            <person name="Schubert V."/>
            <person name="Nelson M."/>
            <person name="Geu-Flores F."/>
            <person name="Crespi M."/>
            <person name="Gallardo-Guerrero K."/>
            <person name="Delaux P.-M."/>
            <person name="Salse J."/>
            <person name="Berges H."/>
            <person name="Guyot R."/>
            <person name="Gouzy J."/>
            <person name="Peret B."/>
        </authorList>
    </citation>
    <scope>NUCLEOTIDE SEQUENCE [LARGE SCALE GENOMIC DNA]</scope>
    <source>
        <strain evidence="2">cv. Amiga</strain>
    </source>
</reference>
<accession>A0A6A4Q1L0</accession>
<dbReference type="AlphaFoldDB" id="A0A6A4Q1L0"/>
<name>A0A6A4Q1L0_LUPAL</name>
<dbReference type="Proteomes" id="UP000447434">
    <property type="component" value="Chromosome 9"/>
</dbReference>
<evidence type="ECO:0000313" key="2">
    <source>
        <dbReference type="Proteomes" id="UP000447434"/>
    </source>
</evidence>
<protein>
    <submittedName>
        <fullName evidence="1">Uncharacterized protein</fullName>
    </submittedName>
</protein>